<dbReference type="Proteomes" id="UP000287352">
    <property type="component" value="Unassembled WGS sequence"/>
</dbReference>
<dbReference type="HAMAP" id="MF_02240">
    <property type="entry name" value="PSP"/>
    <property type="match status" value="1"/>
</dbReference>
<dbReference type="InterPro" id="IPR036412">
    <property type="entry name" value="HAD-like_sf"/>
</dbReference>
<evidence type="ECO:0000256" key="2">
    <source>
        <dbReference type="ARBA" id="ARBA00022842"/>
    </source>
</evidence>
<dbReference type="Pfam" id="PF00702">
    <property type="entry name" value="Hydrolase"/>
    <property type="match status" value="1"/>
</dbReference>
<evidence type="ECO:0000313" key="4">
    <source>
        <dbReference type="EMBL" id="GCE15996.1"/>
    </source>
</evidence>
<dbReference type="AlphaFoldDB" id="A0A402AAD1"/>
<keyword evidence="3" id="KW-0718">Serine biosynthesis</keyword>
<keyword evidence="2 3" id="KW-0460">Magnesium</keyword>
<dbReference type="EC" id="3.1.3.3" evidence="3"/>
<dbReference type="NCBIfam" id="TIGR01549">
    <property type="entry name" value="HAD-SF-IA-v1"/>
    <property type="match status" value="1"/>
</dbReference>
<protein>
    <recommendedName>
        <fullName evidence="3">Phosphoserine phosphatase</fullName>
        <shortName evidence="3">PSP</shortName>
        <ecNumber evidence="3">3.1.3.3</ecNumber>
    </recommendedName>
</protein>
<comment type="cofactor">
    <cofactor evidence="3">
        <name>Mg(2+)</name>
        <dbReference type="ChEBI" id="CHEBI:18420"/>
    </cofactor>
    <cofactor evidence="3">
        <name>Co(2+)</name>
        <dbReference type="ChEBI" id="CHEBI:48828"/>
    </cofactor>
</comment>
<comment type="catalytic activity">
    <reaction evidence="3">
        <text>O-phospho-L-serine + H2O = L-serine + phosphate</text>
        <dbReference type="Rhea" id="RHEA:21208"/>
        <dbReference type="ChEBI" id="CHEBI:15377"/>
        <dbReference type="ChEBI" id="CHEBI:33384"/>
        <dbReference type="ChEBI" id="CHEBI:43474"/>
        <dbReference type="ChEBI" id="CHEBI:57524"/>
        <dbReference type="EC" id="3.1.3.3"/>
    </reaction>
</comment>
<accession>A0A402AAD1</accession>
<dbReference type="InterPro" id="IPR006439">
    <property type="entry name" value="HAD-SF_hydro_IA"/>
</dbReference>
<dbReference type="EMBL" id="BIFR01000002">
    <property type="protein sequence ID" value="GCE15996.1"/>
    <property type="molecule type" value="Genomic_DNA"/>
</dbReference>
<dbReference type="NCBIfam" id="TIGR01509">
    <property type="entry name" value="HAD-SF-IA-v3"/>
    <property type="match status" value="1"/>
</dbReference>
<dbReference type="SFLD" id="SFLDG01135">
    <property type="entry name" value="C1.5.6:_HAD__Beta-PGM__Phospha"/>
    <property type="match status" value="1"/>
</dbReference>
<dbReference type="InterPro" id="IPR044266">
    <property type="entry name" value="PSP_YsaA"/>
</dbReference>
<comment type="caution">
    <text evidence="4">The sequence shown here is derived from an EMBL/GenBank/DDBJ whole genome shotgun (WGS) entry which is preliminary data.</text>
</comment>
<proteinExistence type="inferred from homology"/>
<reference evidence="5" key="1">
    <citation type="submission" date="2018-12" db="EMBL/GenBank/DDBJ databases">
        <title>Tengunoibacter tsumagoiensis gen. nov., sp. nov., Dictyobacter kobayashii sp. nov., D. alpinus sp. nov., and D. joshuensis sp. nov. and description of Dictyobacteraceae fam. nov. within the order Ktedonobacterales isolated from Tengu-no-mugimeshi.</title>
        <authorList>
            <person name="Wang C.M."/>
            <person name="Zheng Y."/>
            <person name="Sakai Y."/>
            <person name="Toyoda A."/>
            <person name="Minakuchi Y."/>
            <person name="Abe K."/>
            <person name="Yokota A."/>
            <person name="Yabe S."/>
        </authorList>
    </citation>
    <scope>NUCLEOTIDE SEQUENCE [LARGE SCALE GENOMIC DNA]</scope>
    <source>
        <strain evidence="5">Uno3</strain>
    </source>
</reference>
<dbReference type="InterPro" id="IPR023214">
    <property type="entry name" value="HAD_sf"/>
</dbReference>
<comment type="pathway">
    <text evidence="3">Amino-acid biosynthesis; L-serine biosynthesis; L-serine from 3-phospho-D-glycerate: step 3/3.</text>
</comment>
<dbReference type="InterPro" id="IPR051400">
    <property type="entry name" value="HAD-like_hydrolase"/>
</dbReference>
<dbReference type="Gene3D" id="3.40.50.1000">
    <property type="entry name" value="HAD superfamily/HAD-like"/>
    <property type="match status" value="1"/>
</dbReference>
<name>A0A402AAD1_9CHLR</name>
<keyword evidence="3" id="KW-0028">Amino-acid biosynthesis</keyword>
<evidence type="ECO:0000313" key="5">
    <source>
        <dbReference type="Proteomes" id="UP000287352"/>
    </source>
</evidence>
<keyword evidence="3" id="KW-0170">Cobalt</keyword>
<dbReference type="SFLD" id="SFLDG01129">
    <property type="entry name" value="C1.5:_HAD__Beta-PGM__Phosphata"/>
    <property type="match status" value="1"/>
</dbReference>
<gene>
    <name evidence="4" type="primary">ysaA</name>
    <name evidence="4" type="ORF">KTT_58550</name>
</gene>
<dbReference type="SFLD" id="SFLDS00003">
    <property type="entry name" value="Haloacid_Dehalogenase"/>
    <property type="match status" value="1"/>
</dbReference>
<comment type="function">
    <text evidence="3">Catalyzes the last step of the phosphorylated serine biosynthetic pathway, i.e. dephosphorylation of O-phospho-L-serine to form L-serine.</text>
</comment>
<dbReference type="GO" id="GO:0006564">
    <property type="term" value="P:L-serine biosynthetic process"/>
    <property type="evidence" value="ECO:0007669"/>
    <property type="project" value="UniProtKB-UniRule"/>
</dbReference>
<comment type="catalytic activity">
    <reaction evidence="3">
        <text>O-phospho-D-serine + H2O = D-serine + phosphate</text>
        <dbReference type="Rhea" id="RHEA:24873"/>
        <dbReference type="ChEBI" id="CHEBI:15377"/>
        <dbReference type="ChEBI" id="CHEBI:35247"/>
        <dbReference type="ChEBI" id="CHEBI:43474"/>
        <dbReference type="ChEBI" id="CHEBI:58680"/>
        <dbReference type="EC" id="3.1.3.3"/>
    </reaction>
</comment>
<keyword evidence="1 3" id="KW-0378">Hydrolase</keyword>
<evidence type="ECO:0000256" key="1">
    <source>
        <dbReference type="ARBA" id="ARBA00022801"/>
    </source>
</evidence>
<dbReference type="SUPFAM" id="SSF56784">
    <property type="entry name" value="HAD-like"/>
    <property type="match status" value="1"/>
</dbReference>
<evidence type="ECO:0000256" key="3">
    <source>
        <dbReference type="HAMAP-Rule" id="MF_02240"/>
    </source>
</evidence>
<organism evidence="4 5">
    <name type="scientific">Tengunoibacter tsumagoiensis</name>
    <dbReference type="NCBI Taxonomy" id="2014871"/>
    <lineage>
        <taxon>Bacteria</taxon>
        <taxon>Bacillati</taxon>
        <taxon>Chloroflexota</taxon>
        <taxon>Ktedonobacteria</taxon>
        <taxon>Ktedonobacterales</taxon>
        <taxon>Dictyobacteraceae</taxon>
        <taxon>Tengunoibacter</taxon>
    </lineage>
</organism>
<comment type="similarity">
    <text evidence="3">Belongs to the HAD-like hydrolase superfamily.</text>
</comment>
<keyword evidence="5" id="KW-1185">Reference proteome</keyword>
<dbReference type="GO" id="GO:0036424">
    <property type="term" value="F:L-phosphoserine phosphatase activity"/>
    <property type="evidence" value="ECO:0007669"/>
    <property type="project" value="UniProtKB-UniRule"/>
</dbReference>
<dbReference type="PANTHER" id="PTHR46470">
    <property type="entry name" value="N-ACYLNEURAMINATE-9-PHOSPHATASE"/>
    <property type="match status" value="1"/>
</dbReference>
<dbReference type="PANTHER" id="PTHR46470:SF3">
    <property type="entry name" value="N-ACYLNEURAMINATE-9-PHOSPHATASE"/>
    <property type="match status" value="1"/>
</dbReference>
<sequence>MTITAIIFDLDETLIEDSEATKRALVKAGTYAQNEWGVDARQLEQAAYQHARQLWKAAPTYAYCNNIGISASEGMWGYFAGDDPNLRALAQWVPVYQRQLWLSALAEQGIESRSNAEHLASIFREERRRYTTFPEVEALLQQLRPQYKLGMLTNGAPDLQREKVAQIQLEHYFDTIVVSGEVGVGKPEREVFQVVMDGLKVTSSEAVMVGDSLPRDMIGAQRCGMRGIWINRCGMHCSEEYASAVGIEVTTLENLSQFL</sequence>